<proteinExistence type="predicted"/>
<dbReference type="Proteomes" id="UP000815677">
    <property type="component" value="Unassembled WGS sequence"/>
</dbReference>
<evidence type="ECO:0000313" key="3">
    <source>
        <dbReference type="Proteomes" id="UP000815677"/>
    </source>
</evidence>
<name>A0ABQ0L542_MYCCL</name>
<organism evidence="2 3">
    <name type="scientific">Mycena chlorophos</name>
    <name type="common">Agaric fungus</name>
    <name type="synonym">Agaricus chlorophos</name>
    <dbReference type="NCBI Taxonomy" id="658473"/>
    <lineage>
        <taxon>Eukaryota</taxon>
        <taxon>Fungi</taxon>
        <taxon>Dikarya</taxon>
        <taxon>Basidiomycota</taxon>
        <taxon>Agaricomycotina</taxon>
        <taxon>Agaricomycetes</taxon>
        <taxon>Agaricomycetidae</taxon>
        <taxon>Agaricales</taxon>
        <taxon>Marasmiineae</taxon>
        <taxon>Mycenaceae</taxon>
        <taxon>Mycena</taxon>
    </lineage>
</organism>
<dbReference type="EMBL" id="DF842209">
    <property type="protein sequence ID" value="GAT46280.1"/>
    <property type="molecule type" value="Genomic_DNA"/>
</dbReference>
<keyword evidence="3" id="KW-1185">Reference proteome</keyword>
<evidence type="ECO:0000256" key="1">
    <source>
        <dbReference type="SAM" id="MobiDB-lite"/>
    </source>
</evidence>
<sequence>MAFAEAARISVGREKLGRGRTIQGPSTASGRLHLHTNFRQGATSLWSTTSRASQPRRPSSCAEDSGAVGYVPDRAVVSGEDEVHVVFVLLPHALPLAGSVSYNYQLNARPRQSTSDASLSVLGHPRALCMRGSPWEALEDTASSP</sequence>
<evidence type="ECO:0000313" key="2">
    <source>
        <dbReference type="EMBL" id="GAT46280.1"/>
    </source>
</evidence>
<feature type="compositionally biased region" description="Polar residues" evidence="1">
    <location>
        <begin position="43"/>
        <end position="57"/>
    </location>
</feature>
<accession>A0ABQ0L542</accession>
<feature type="region of interest" description="Disordered" evidence="1">
    <location>
        <begin position="43"/>
        <end position="66"/>
    </location>
</feature>
<protein>
    <submittedName>
        <fullName evidence="2">Uncharacterized protein</fullName>
    </submittedName>
</protein>
<reference evidence="2" key="1">
    <citation type="submission" date="2014-09" db="EMBL/GenBank/DDBJ databases">
        <title>Genome sequence of the luminous mushroom Mycena chlorophos for searching fungal bioluminescence genes.</title>
        <authorList>
            <person name="Tanaka Y."/>
            <person name="Kasuga D."/>
            <person name="Oba Y."/>
            <person name="Hase S."/>
            <person name="Sato K."/>
            <person name="Oba Y."/>
            <person name="Sakakibara Y."/>
        </authorList>
    </citation>
    <scope>NUCLEOTIDE SEQUENCE</scope>
</reference>
<gene>
    <name evidence="2" type="ORF">MCHLO_03816</name>
</gene>